<feature type="domain" description="Hedgehog/Intein (Hint)" evidence="1">
    <location>
        <begin position="336"/>
        <end position="474"/>
    </location>
</feature>
<dbReference type="AlphaFoldDB" id="A0AAU8C7U2"/>
<sequence>MPTASKLPINTSATANDMAEAMFGNGITVVSASYTGAAGASGIYSDGDSTSPELTPSDTGVILSTGNAADVTNATGDVNALDWKSTNHGTSGDSDLSSVSGQATYDAAVFEAEFLPQGSILTMQIVFSSEEYLEYVNSGFNDAVGIWVNGVQAELTVGTGDISIDNINTGSNENLYLDNARSEDTYNTEMDGFTVTLTLKAPVNAGANNTIKIGIADGGDGVYDSNLLIAGDSVQTALVAGDDDISVRIGQEVDVDVLANDQSASGGLLTITHINGQPVVVGDTITLPSGEMIELSENGIVLATANIEAAENVFTYTVQDENGNSDIGFVTLTTTPCFTPGTYISTPEGDRLIDTLSPGDLVETLDNGPKALLWVGRSERYVAVNEAPIKISKGTLGAKKDTSVSPLHRILIRDANAMLLYGSDEVFVAAKNLVNGDTICCSESAQKITYFHLLFENHEIILGDGVLSESFHPGKETRESFDPALNSALEDVVEQYNLKGMRSARPTLKGYEAGLLKATPKEDRFVRV</sequence>
<gene>
    <name evidence="2" type="ORF">ABM428_14525</name>
</gene>
<evidence type="ECO:0000259" key="1">
    <source>
        <dbReference type="Pfam" id="PF13403"/>
    </source>
</evidence>
<dbReference type="InterPro" id="IPR049804">
    <property type="entry name" value="Choice_anch_L"/>
</dbReference>
<dbReference type="KEGG" id="suly:ABM428_14525"/>
<accession>A0AAU8C7U2</accession>
<dbReference type="Pfam" id="PF13403">
    <property type="entry name" value="Hint_2"/>
    <property type="match status" value="1"/>
</dbReference>
<protein>
    <submittedName>
        <fullName evidence="2">Choice-of-anchor L domain-containing protein</fullName>
    </submittedName>
</protein>
<name>A0AAU8C7U2_9RHOB</name>
<dbReference type="InterPro" id="IPR036844">
    <property type="entry name" value="Hint_dom_sf"/>
</dbReference>
<evidence type="ECO:0000313" key="2">
    <source>
        <dbReference type="EMBL" id="XCF11858.1"/>
    </source>
</evidence>
<dbReference type="InterPro" id="IPR028992">
    <property type="entry name" value="Hedgehog/Intein_dom"/>
</dbReference>
<organism evidence="2">
    <name type="scientific">Sulfitobacter sp. TCYB15</name>
    <dbReference type="NCBI Taxonomy" id="3229275"/>
    <lineage>
        <taxon>Bacteria</taxon>
        <taxon>Pseudomonadati</taxon>
        <taxon>Pseudomonadota</taxon>
        <taxon>Alphaproteobacteria</taxon>
        <taxon>Rhodobacterales</taxon>
        <taxon>Roseobacteraceae</taxon>
        <taxon>Sulfitobacter</taxon>
    </lineage>
</organism>
<dbReference type="EMBL" id="CP159194">
    <property type="protein sequence ID" value="XCF11858.1"/>
    <property type="molecule type" value="Genomic_DNA"/>
</dbReference>
<keyword evidence="2" id="KW-0614">Plasmid</keyword>
<reference evidence="2" key="1">
    <citation type="journal article" date="2020" name="Int. J. Syst. Evol. Microbiol.">
        <title>Notification of changes in taxonomic opinion previously published outside the IJSEM.</title>
        <authorList>
            <person name="Oren A."/>
            <person name="Garrity G."/>
        </authorList>
    </citation>
    <scope>NUCLEOTIDE SEQUENCE</scope>
    <source>
        <strain evidence="2">TCYB15</strain>
    </source>
</reference>
<dbReference type="RefSeq" id="WP_353628471.1">
    <property type="nucleotide sequence ID" value="NZ_CP159194.1"/>
</dbReference>
<reference evidence="2" key="2">
    <citation type="submission" date="2024-06" db="EMBL/GenBank/DDBJ databases">
        <authorList>
            <person name="Deng Y."/>
        </authorList>
    </citation>
    <scope>NUCLEOTIDE SEQUENCE</scope>
    <source>
        <strain evidence="2">TCYB15</strain>
        <plasmid evidence="2">pZYJ01</plasmid>
    </source>
</reference>
<dbReference type="Gene3D" id="2.170.16.10">
    <property type="entry name" value="Hedgehog/Intein (Hint) domain"/>
    <property type="match status" value="1"/>
</dbReference>
<dbReference type="Pfam" id="PF17963">
    <property type="entry name" value="Big_9"/>
    <property type="match status" value="1"/>
</dbReference>
<dbReference type="SUPFAM" id="SSF51294">
    <property type="entry name" value="Hedgehog/intein (Hint) domain"/>
    <property type="match status" value="1"/>
</dbReference>
<dbReference type="NCBIfam" id="NF038133">
    <property type="entry name" value="choice_anch_L"/>
    <property type="match status" value="1"/>
</dbReference>
<geneLocation type="plasmid" evidence="2">
    <name>pZYJ01</name>
</geneLocation>
<proteinExistence type="predicted"/>